<feature type="compositionally biased region" description="Basic residues" evidence="1">
    <location>
        <begin position="315"/>
        <end position="327"/>
    </location>
</feature>
<evidence type="ECO:0000256" key="1">
    <source>
        <dbReference type="SAM" id="MobiDB-lite"/>
    </source>
</evidence>
<name>A0AAI8Z103_9PEZI</name>
<dbReference type="EMBL" id="CAVMBE010000036">
    <property type="protein sequence ID" value="CAK4030462.1"/>
    <property type="molecule type" value="Genomic_DNA"/>
</dbReference>
<feature type="compositionally biased region" description="Basic residues" evidence="1">
    <location>
        <begin position="334"/>
        <end position="352"/>
    </location>
</feature>
<feature type="region of interest" description="Disordered" evidence="1">
    <location>
        <begin position="658"/>
        <end position="746"/>
    </location>
</feature>
<feature type="region of interest" description="Disordered" evidence="1">
    <location>
        <begin position="260"/>
        <end position="460"/>
    </location>
</feature>
<feature type="region of interest" description="Disordered" evidence="1">
    <location>
        <begin position="149"/>
        <end position="231"/>
    </location>
</feature>
<reference evidence="2" key="1">
    <citation type="submission" date="2023-11" db="EMBL/GenBank/DDBJ databases">
        <authorList>
            <person name="Alioto T."/>
            <person name="Alioto T."/>
            <person name="Gomez Garrido J."/>
        </authorList>
    </citation>
    <scope>NUCLEOTIDE SEQUENCE</scope>
</reference>
<dbReference type="Proteomes" id="UP001296104">
    <property type="component" value="Unassembled WGS sequence"/>
</dbReference>
<proteinExistence type="predicted"/>
<gene>
    <name evidence="2" type="ORF">LECACI_7A005620</name>
</gene>
<evidence type="ECO:0000313" key="2">
    <source>
        <dbReference type="EMBL" id="CAK4030462.1"/>
    </source>
</evidence>
<evidence type="ECO:0000313" key="3">
    <source>
        <dbReference type="Proteomes" id="UP001296104"/>
    </source>
</evidence>
<feature type="compositionally biased region" description="Polar residues" evidence="1">
    <location>
        <begin position="410"/>
        <end position="419"/>
    </location>
</feature>
<organism evidence="2 3">
    <name type="scientific">Lecanosticta acicola</name>
    <dbReference type="NCBI Taxonomy" id="111012"/>
    <lineage>
        <taxon>Eukaryota</taxon>
        <taxon>Fungi</taxon>
        <taxon>Dikarya</taxon>
        <taxon>Ascomycota</taxon>
        <taxon>Pezizomycotina</taxon>
        <taxon>Dothideomycetes</taxon>
        <taxon>Dothideomycetidae</taxon>
        <taxon>Mycosphaerellales</taxon>
        <taxon>Mycosphaerellaceae</taxon>
        <taxon>Lecanosticta</taxon>
    </lineage>
</organism>
<feature type="compositionally biased region" description="Pro residues" evidence="1">
    <location>
        <begin position="441"/>
        <end position="451"/>
    </location>
</feature>
<feature type="compositionally biased region" description="Basic and acidic residues" evidence="1">
    <location>
        <begin position="219"/>
        <end position="231"/>
    </location>
</feature>
<sequence length="788" mass="85750">MFPESNFGFNVAVVTSFQFATVKLRYFLALTRAFLERVPKGRQPGANSISLTALPLRLERNVLVFFNPSSLPSRYCFYCRPDTMPLDDAPRSTASRMLRGLNPYRDIIDDGAWQETIEVAEEEAETRAQTLKHSTRSSRRGQAEVIYDMKYHPMDQVTRPNARATQRHRSKSISFADIEDTSSKTEDDSAPSSVADSEEEDSQDGSSDSEIQLISSPPRKQDPRAVRHSARGEAQKYVNYSKKHHPQDVDIPGFQHKTMYAAAVESTRSTSKPTPASVKRASPNEDEDGLEDTSARGGPPRKKLSSVDMSTMTKFKSKTKSKKKAKSKSPPARSKAKAKAMNKPKGASKKGNSRNEHDVDALVDAAIAGSQAPGPKKPTENDSDHANEPQSEEKSKDSSDDLDALVNAASPGSQASTGFPSLVEIGDSEEESSDIEGEPFAPAPMSPPPKLPLFESDDGQQIDRVEDWSAVPAPDMVDPDALKHSSHTLGHSDADYQAMYDATQETKTAMMIQDEDTQLMAATLEDACSPSSDTENDKAESHVKSINRSATPDFSAAVPEFIKNRHALEGGSAPLTQEKAMSMILKDYCNRDDVSLEIIKPYLQHEALQSRAEAAFHSPESQAAVDGEVEEGGKKSPFIFMYADGAEEALMNPLELHSGLKDAGGADESASEPASEQFDHREPEEEGRGASVSLGHSGSFDGQERGPPSSSPREMSLSGSDDPPSGHTNGPSRDESLPSPEPVLDDAVEARRVQAEGFMQALHESEFSLAMGDEEDDGTDLIDTFSEM</sequence>
<comment type="caution">
    <text evidence="2">The sequence shown here is derived from an EMBL/GenBank/DDBJ whole genome shotgun (WGS) entry which is preliminary data.</text>
</comment>
<protein>
    <submittedName>
        <fullName evidence="2">Uncharacterized protein</fullName>
    </submittedName>
</protein>
<dbReference type="AlphaFoldDB" id="A0AAI8Z103"/>
<accession>A0AAI8Z103</accession>
<feature type="compositionally biased region" description="Basic and acidic residues" evidence="1">
    <location>
        <begin position="677"/>
        <end position="688"/>
    </location>
</feature>
<keyword evidence="3" id="KW-1185">Reference proteome</keyword>
<feature type="compositionally biased region" description="Acidic residues" evidence="1">
    <location>
        <begin position="426"/>
        <end position="437"/>
    </location>
</feature>
<feature type="compositionally biased region" description="Basic and acidic residues" evidence="1">
    <location>
        <begin position="377"/>
        <end position="399"/>
    </location>
</feature>